<dbReference type="PANTHER" id="PTHR33930:SF2">
    <property type="entry name" value="BLR3452 PROTEIN"/>
    <property type="match status" value="1"/>
</dbReference>
<dbReference type="Gene3D" id="1.20.1290.10">
    <property type="entry name" value="AhpD-like"/>
    <property type="match status" value="1"/>
</dbReference>
<evidence type="ECO:0000259" key="1">
    <source>
        <dbReference type="Pfam" id="PF02627"/>
    </source>
</evidence>
<dbReference type="GO" id="GO:0051920">
    <property type="term" value="F:peroxiredoxin activity"/>
    <property type="evidence" value="ECO:0007669"/>
    <property type="project" value="InterPro"/>
</dbReference>
<name>A0A1M6ZMQ0_9BACT</name>
<keyword evidence="2" id="KW-0560">Oxidoreductase</keyword>
<dbReference type="PANTHER" id="PTHR33930">
    <property type="entry name" value="ALKYL HYDROPEROXIDE REDUCTASE AHPD"/>
    <property type="match status" value="1"/>
</dbReference>
<evidence type="ECO:0000313" key="3">
    <source>
        <dbReference type="Proteomes" id="UP000183994"/>
    </source>
</evidence>
<feature type="domain" description="Carboxymuconolactone decarboxylase-like" evidence="1">
    <location>
        <begin position="15"/>
        <end position="95"/>
    </location>
</feature>
<evidence type="ECO:0000313" key="2">
    <source>
        <dbReference type="EMBL" id="SHL31736.1"/>
    </source>
</evidence>
<dbReference type="STRING" id="1121393.SAMN02745216_05006"/>
<reference evidence="3" key="1">
    <citation type="submission" date="2016-11" db="EMBL/GenBank/DDBJ databases">
        <authorList>
            <person name="Varghese N."/>
            <person name="Submissions S."/>
        </authorList>
    </citation>
    <scope>NUCLEOTIDE SEQUENCE [LARGE SCALE GENOMIC DNA]</scope>
    <source>
        <strain evidence="3">DSM 16219</strain>
    </source>
</reference>
<dbReference type="InterPro" id="IPR029032">
    <property type="entry name" value="AhpD-like"/>
</dbReference>
<proteinExistence type="predicted"/>
<organism evidence="2 3">
    <name type="scientific">Desulfatibacillum alkenivorans DSM 16219</name>
    <dbReference type="NCBI Taxonomy" id="1121393"/>
    <lineage>
        <taxon>Bacteria</taxon>
        <taxon>Pseudomonadati</taxon>
        <taxon>Thermodesulfobacteriota</taxon>
        <taxon>Desulfobacteria</taxon>
        <taxon>Desulfobacterales</taxon>
        <taxon>Desulfatibacillaceae</taxon>
        <taxon>Desulfatibacillum</taxon>
    </lineage>
</organism>
<sequence length="103" mass="11230">MYLPELFKSFSEKYPEISQLHEKLAAECLASGPMDPKTRHLVKLGVAIGTGSRGGVMSQTRKALKEGATAEEVSQAALLALTSVGFSQMMAAMSWIWEVLEKK</sequence>
<protein>
    <submittedName>
        <fullName evidence="2">Alkylhydroperoxidase AhpD family core domain-containing protein</fullName>
    </submittedName>
</protein>
<dbReference type="InterPro" id="IPR003779">
    <property type="entry name" value="CMD-like"/>
</dbReference>
<dbReference type="Proteomes" id="UP000183994">
    <property type="component" value="Unassembled WGS sequence"/>
</dbReference>
<dbReference type="SUPFAM" id="SSF69118">
    <property type="entry name" value="AhpD-like"/>
    <property type="match status" value="1"/>
</dbReference>
<gene>
    <name evidence="2" type="ORF">SAMN02745216_05006</name>
</gene>
<dbReference type="RefSeq" id="WP_015947785.1">
    <property type="nucleotide sequence ID" value="NZ_FQZU01000059.1"/>
</dbReference>
<keyword evidence="3" id="KW-1185">Reference proteome</keyword>
<dbReference type="EMBL" id="FQZU01000059">
    <property type="protein sequence ID" value="SHL31736.1"/>
    <property type="molecule type" value="Genomic_DNA"/>
</dbReference>
<dbReference type="Pfam" id="PF02627">
    <property type="entry name" value="CMD"/>
    <property type="match status" value="1"/>
</dbReference>
<accession>A0A1M6ZMQ0</accession>
<keyword evidence="2" id="KW-0575">Peroxidase</keyword>
<dbReference type="AlphaFoldDB" id="A0A1M6ZMQ0"/>
<dbReference type="OrthoDB" id="425264at2"/>